<sequence>MIASSWQECFRLPKYSFLPTSRQAVTHPQQEQCEDYAPAQLSIAGEGLLGLLQAQAADAKDPLTSPEEIGRCIRAVSQRRVEAWVSSDADRCASAMLGVADDASDEDSPKLARRGLSVYKSGIYDHRSLISSFIRSGKVLPGAFEIGDLNEGSRSAAVVAAMVLVVMVVPTHISTGTTIHTRPREAQLLVVLRGEVALMAATTRRELTAGMTLPYGHRHDKGSYPPRVRQRYAVRYLFHRATRHPDHSLSYGHTVMLMLTSALASAMLMMAVAVFPREASHLRTAAIVKGRELRRRRPHKPPPPPLQRQKPRWQQEQQGPRDAHGYDHRTTMEIDRREVTYPHHHHITVMCVTLTRPRIRTIQACICGLSPLPYNLYGGQNVLLRLIRDGSGVWDNVAEATGTPLPLRPLTVAAAEEALAALTPLHGKAAVRSYLGRTAAPAVAATALVTVVVVALTATWTAVFLGDCVLRTATSPPSPWGLPGHRGGSLTRAPWICPPADTRHRMVAYRQLTRHGARPAVHSRGRRQLIHTAVQEPYVVLFRGGRRAQCTPTDITGGGGGGGFGCSGSFPPKPKPLLLLLLLRRRQRRSGFES</sequence>
<gene>
    <name evidence="3" type="ORF">VOLCADRAFT_88111</name>
</gene>
<keyword evidence="2" id="KW-1133">Transmembrane helix</keyword>
<dbReference type="AlphaFoldDB" id="D8TN39"/>
<dbReference type="GeneID" id="9620863"/>
<dbReference type="KEGG" id="vcn:VOLCADRAFT_88111"/>
<keyword evidence="2" id="KW-0472">Membrane</keyword>
<feature type="region of interest" description="Disordered" evidence="1">
    <location>
        <begin position="288"/>
        <end position="328"/>
    </location>
</feature>
<feature type="transmembrane region" description="Helical" evidence="2">
    <location>
        <begin position="255"/>
        <end position="275"/>
    </location>
</feature>
<feature type="transmembrane region" description="Helical" evidence="2">
    <location>
        <begin position="442"/>
        <end position="465"/>
    </location>
</feature>
<dbReference type="InParanoid" id="D8TN39"/>
<dbReference type="Proteomes" id="UP000001058">
    <property type="component" value="Unassembled WGS sequence"/>
</dbReference>
<keyword evidence="4" id="KW-1185">Reference proteome</keyword>
<dbReference type="OrthoDB" id="10602539at2759"/>
<name>D8TN39_VOLCA</name>
<evidence type="ECO:0000313" key="3">
    <source>
        <dbReference type="EMBL" id="EFJ51237.1"/>
    </source>
</evidence>
<evidence type="ECO:0000313" key="4">
    <source>
        <dbReference type="Proteomes" id="UP000001058"/>
    </source>
</evidence>
<feature type="compositionally biased region" description="Basic and acidic residues" evidence="1">
    <location>
        <begin position="319"/>
        <end position="328"/>
    </location>
</feature>
<organism evidence="4">
    <name type="scientific">Volvox carteri f. nagariensis</name>
    <dbReference type="NCBI Taxonomy" id="3068"/>
    <lineage>
        <taxon>Eukaryota</taxon>
        <taxon>Viridiplantae</taxon>
        <taxon>Chlorophyta</taxon>
        <taxon>core chlorophytes</taxon>
        <taxon>Chlorophyceae</taxon>
        <taxon>CS clade</taxon>
        <taxon>Chlamydomonadales</taxon>
        <taxon>Volvocaceae</taxon>
        <taxon>Volvox</taxon>
    </lineage>
</organism>
<keyword evidence="2" id="KW-0812">Transmembrane</keyword>
<dbReference type="RefSeq" id="XP_002947704.1">
    <property type="nucleotide sequence ID" value="XM_002947658.1"/>
</dbReference>
<accession>D8TN39</accession>
<reference evidence="3 4" key="1">
    <citation type="journal article" date="2010" name="Science">
        <title>Genomic analysis of organismal complexity in the multicellular green alga Volvox carteri.</title>
        <authorList>
            <person name="Prochnik S.E."/>
            <person name="Umen J."/>
            <person name="Nedelcu A.M."/>
            <person name="Hallmann A."/>
            <person name="Miller S.M."/>
            <person name="Nishii I."/>
            <person name="Ferris P."/>
            <person name="Kuo A."/>
            <person name="Mitros T."/>
            <person name="Fritz-Laylin L.K."/>
            <person name="Hellsten U."/>
            <person name="Chapman J."/>
            <person name="Simakov O."/>
            <person name="Rensing S.A."/>
            <person name="Terry A."/>
            <person name="Pangilinan J."/>
            <person name="Kapitonov V."/>
            <person name="Jurka J."/>
            <person name="Salamov A."/>
            <person name="Shapiro H."/>
            <person name="Schmutz J."/>
            <person name="Grimwood J."/>
            <person name="Lindquist E."/>
            <person name="Lucas S."/>
            <person name="Grigoriev I.V."/>
            <person name="Schmitt R."/>
            <person name="Kirk D."/>
            <person name="Rokhsar D.S."/>
        </authorList>
    </citation>
    <scope>NUCLEOTIDE SEQUENCE [LARGE SCALE GENOMIC DNA]</scope>
    <source>
        <strain evidence="4">f. Nagariensis / Eve</strain>
    </source>
</reference>
<proteinExistence type="predicted"/>
<evidence type="ECO:0000256" key="1">
    <source>
        <dbReference type="SAM" id="MobiDB-lite"/>
    </source>
</evidence>
<dbReference type="EMBL" id="GL378328">
    <property type="protein sequence ID" value="EFJ51237.1"/>
    <property type="molecule type" value="Genomic_DNA"/>
</dbReference>
<evidence type="ECO:0000256" key="2">
    <source>
        <dbReference type="SAM" id="Phobius"/>
    </source>
</evidence>
<protein>
    <submittedName>
        <fullName evidence="3">Uncharacterized protein</fullName>
    </submittedName>
</protein>